<dbReference type="InterPro" id="IPR003609">
    <property type="entry name" value="Pan_app"/>
</dbReference>
<comment type="subunit">
    <text evidence="3">Homotrimer.</text>
</comment>
<dbReference type="InterPro" id="IPR035976">
    <property type="entry name" value="Sushi/SCR/CCP_sf"/>
</dbReference>
<dbReference type="SMART" id="SM00607">
    <property type="entry name" value="FTP"/>
    <property type="match status" value="1"/>
</dbReference>
<proteinExistence type="inferred from homology"/>
<keyword evidence="7" id="KW-1015">Disulfide bond</keyword>
<organism evidence="8">
    <name type="scientific">Magallana gigas</name>
    <name type="common">Pacific oyster</name>
    <name type="synonym">Crassostrea gigas</name>
    <dbReference type="NCBI Taxonomy" id="29159"/>
    <lineage>
        <taxon>Eukaryota</taxon>
        <taxon>Metazoa</taxon>
        <taxon>Spiralia</taxon>
        <taxon>Lophotrochozoa</taxon>
        <taxon>Mollusca</taxon>
        <taxon>Bivalvia</taxon>
        <taxon>Autobranchia</taxon>
        <taxon>Pteriomorphia</taxon>
        <taxon>Ostreida</taxon>
        <taxon>Ostreoidea</taxon>
        <taxon>Ostreidae</taxon>
        <taxon>Magallana</taxon>
    </lineage>
</organism>
<gene>
    <name evidence="8" type="ORF">CGI_10010957</name>
</gene>
<dbReference type="EMBL" id="JH815727">
    <property type="protein sequence ID" value="EKC35678.1"/>
    <property type="molecule type" value="Genomic_DNA"/>
</dbReference>
<dbReference type="InterPro" id="IPR000436">
    <property type="entry name" value="Sushi_SCR_CCP_dom"/>
</dbReference>
<dbReference type="SUPFAM" id="SSF49785">
    <property type="entry name" value="Galactose-binding domain-like"/>
    <property type="match status" value="1"/>
</dbReference>
<dbReference type="GO" id="GO:0042806">
    <property type="term" value="F:fucose binding"/>
    <property type="evidence" value="ECO:0007669"/>
    <property type="project" value="UniProtKB-ARBA"/>
</dbReference>
<dbReference type="GO" id="GO:0046872">
    <property type="term" value="F:metal ion binding"/>
    <property type="evidence" value="ECO:0007669"/>
    <property type="project" value="UniProtKB-KW"/>
</dbReference>
<comment type="function">
    <text evidence="1">Acts as a defensive agent. Recognizes blood group fucosylated oligosaccharides including A, B, H and Lewis B-type antigens. Does not recognize Lewis A antigen and has low affinity for monovalent haptens.</text>
</comment>
<dbReference type="Gene3D" id="2.10.70.10">
    <property type="entry name" value="Complement Module, domain 1"/>
    <property type="match status" value="1"/>
</dbReference>
<dbReference type="Pfam" id="PF00024">
    <property type="entry name" value="PAN_1"/>
    <property type="match status" value="1"/>
</dbReference>
<dbReference type="PANTHER" id="PTHR45713">
    <property type="entry name" value="FTP DOMAIN-CONTAINING PROTEIN"/>
    <property type="match status" value="1"/>
</dbReference>
<name>K1QP59_MAGGI</name>
<keyword evidence="6" id="KW-0106">Calcium</keyword>
<dbReference type="PANTHER" id="PTHR45713:SF15">
    <property type="entry name" value="F5_8 TYPE C DOMAIN-CONTAINING PROTEIN"/>
    <property type="match status" value="1"/>
</dbReference>
<dbReference type="GO" id="GO:0001868">
    <property type="term" value="P:regulation of complement activation, lectin pathway"/>
    <property type="evidence" value="ECO:0007669"/>
    <property type="project" value="UniProtKB-ARBA"/>
</dbReference>
<evidence type="ECO:0000256" key="4">
    <source>
        <dbReference type="ARBA" id="ARBA00022723"/>
    </source>
</evidence>
<evidence type="ECO:0000256" key="7">
    <source>
        <dbReference type="ARBA" id="ARBA00023157"/>
    </source>
</evidence>
<evidence type="ECO:0000256" key="3">
    <source>
        <dbReference type="ARBA" id="ARBA00011233"/>
    </source>
</evidence>
<protein>
    <submittedName>
        <fullName evidence="8">Fucolectin</fullName>
    </submittedName>
</protein>
<sequence>MSRATVGLGQQFASRSDRSTVAFDPSNNCGEFNRTSAHDRSAKFLLRRGYRLDGKVIQSYAEISFLDCVTECLVTPRCKSVNYFKGANFCESNYKNKTTAKTRYMESAGWVYSEKEHWPKTLLTVCSACVRRSVIRVALDIDLSVTIWLELVQTQPVKSARNVDTRDILKINSLNVFCQDAIGIHRRIHASCSDGYSQSGSGRLICQSNGEWKYDIVCEEAASNLALNKPATQSSTFTWPENRINYSANLAVDGNNGTDFVVDKCSCTEDGDTNPWWSVDLQAIYTIKSVRIFNRGMDEWGVDVSDRLRNVTVNVGLTVSDINTPCGFFAGPGTLSQLVVIDCPTLPQGRFVKISIITEYLTLCEVEVF</sequence>
<dbReference type="Pfam" id="PF22633">
    <property type="entry name" value="F5_F8_type_C_2"/>
    <property type="match status" value="1"/>
</dbReference>
<dbReference type="Gene3D" id="2.60.120.260">
    <property type="entry name" value="Galactose-binding domain-like"/>
    <property type="match status" value="1"/>
</dbReference>
<dbReference type="AlphaFoldDB" id="K1QP59"/>
<evidence type="ECO:0000313" key="8">
    <source>
        <dbReference type="EMBL" id="EKC35678.1"/>
    </source>
</evidence>
<comment type="similarity">
    <text evidence="2">Belongs to the fucolectin family.</text>
</comment>
<dbReference type="HOGENOM" id="CLU_072164_0_0_1"/>
<keyword evidence="5" id="KW-0430">Lectin</keyword>
<dbReference type="CDD" id="cd00033">
    <property type="entry name" value="CCP"/>
    <property type="match status" value="1"/>
</dbReference>
<dbReference type="SUPFAM" id="SSF57414">
    <property type="entry name" value="Hairpin loop containing domain-like"/>
    <property type="match status" value="1"/>
</dbReference>
<dbReference type="InParanoid" id="K1QP59"/>
<dbReference type="Pfam" id="PF00084">
    <property type="entry name" value="Sushi"/>
    <property type="match status" value="1"/>
</dbReference>
<accession>K1QP59</accession>
<evidence type="ECO:0000256" key="1">
    <source>
        <dbReference type="ARBA" id="ARBA00002219"/>
    </source>
</evidence>
<evidence type="ECO:0000256" key="6">
    <source>
        <dbReference type="ARBA" id="ARBA00022837"/>
    </source>
</evidence>
<dbReference type="GO" id="GO:0010185">
    <property type="term" value="P:regulation of cellular defense response"/>
    <property type="evidence" value="ECO:0007669"/>
    <property type="project" value="UniProtKB-ARBA"/>
</dbReference>
<evidence type="ECO:0000256" key="2">
    <source>
        <dbReference type="ARBA" id="ARBA00010147"/>
    </source>
</evidence>
<dbReference type="InterPro" id="IPR006585">
    <property type="entry name" value="FTP1"/>
</dbReference>
<dbReference type="InterPro" id="IPR008979">
    <property type="entry name" value="Galactose-bd-like_sf"/>
</dbReference>
<reference evidence="8" key="1">
    <citation type="journal article" date="2012" name="Nature">
        <title>The oyster genome reveals stress adaptation and complexity of shell formation.</title>
        <authorList>
            <person name="Zhang G."/>
            <person name="Fang X."/>
            <person name="Guo X."/>
            <person name="Li L."/>
            <person name="Luo R."/>
            <person name="Xu F."/>
            <person name="Yang P."/>
            <person name="Zhang L."/>
            <person name="Wang X."/>
            <person name="Qi H."/>
            <person name="Xiong Z."/>
            <person name="Que H."/>
            <person name="Xie Y."/>
            <person name="Holland P.W."/>
            <person name="Paps J."/>
            <person name="Zhu Y."/>
            <person name="Wu F."/>
            <person name="Chen Y."/>
            <person name="Wang J."/>
            <person name="Peng C."/>
            <person name="Meng J."/>
            <person name="Yang L."/>
            <person name="Liu J."/>
            <person name="Wen B."/>
            <person name="Zhang N."/>
            <person name="Huang Z."/>
            <person name="Zhu Q."/>
            <person name="Feng Y."/>
            <person name="Mount A."/>
            <person name="Hedgecock D."/>
            <person name="Xu Z."/>
            <person name="Liu Y."/>
            <person name="Domazet-Loso T."/>
            <person name="Du Y."/>
            <person name="Sun X."/>
            <person name="Zhang S."/>
            <person name="Liu B."/>
            <person name="Cheng P."/>
            <person name="Jiang X."/>
            <person name="Li J."/>
            <person name="Fan D."/>
            <person name="Wang W."/>
            <person name="Fu W."/>
            <person name="Wang T."/>
            <person name="Wang B."/>
            <person name="Zhang J."/>
            <person name="Peng Z."/>
            <person name="Li Y."/>
            <person name="Li N."/>
            <person name="Wang J."/>
            <person name="Chen M."/>
            <person name="He Y."/>
            <person name="Tan F."/>
            <person name="Song X."/>
            <person name="Zheng Q."/>
            <person name="Huang R."/>
            <person name="Yang H."/>
            <person name="Du X."/>
            <person name="Chen L."/>
            <person name="Yang M."/>
            <person name="Gaffney P.M."/>
            <person name="Wang S."/>
            <person name="Luo L."/>
            <person name="She Z."/>
            <person name="Ming Y."/>
            <person name="Huang W."/>
            <person name="Zhang S."/>
            <person name="Huang B."/>
            <person name="Zhang Y."/>
            <person name="Qu T."/>
            <person name="Ni P."/>
            <person name="Miao G."/>
            <person name="Wang J."/>
            <person name="Wang Q."/>
            <person name="Steinberg C.E."/>
            <person name="Wang H."/>
            <person name="Li N."/>
            <person name="Qian L."/>
            <person name="Zhang G."/>
            <person name="Li Y."/>
            <person name="Yang H."/>
            <person name="Liu X."/>
            <person name="Wang J."/>
            <person name="Yin Y."/>
            <person name="Wang J."/>
        </authorList>
    </citation>
    <scope>NUCLEOTIDE SEQUENCE [LARGE SCALE GENOMIC DNA]</scope>
    <source>
        <strain evidence="8">05x7-T-G4-1.051#20</strain>
    </source>
</reference>
<evidence type="ECO:0000256" key="5">
    <source>
        <dbReference type="ARBA" id="ARBA00022734"/>
    </source>
</evidence>
<dbReference type="SUPFAM" id="SSF57535">
    <property type="entry name" value="Complement control module/SCR domain"/>
    <property type="match status" value="1"/>
</dbReference>
<keyword evidence="4" id="KW-0479">Metal-binding</keyword>
<dbReference type="PROSITE" id="PS50948">
    <property type="entry name" value="PAN"/>
    <property type="match status" value="1"/>
</dbReference>
<dbReference type="InterPro" id="IPR051941">
    <property type="entry name" value="BG_Antigen-Binding_Lectin"/>
</dbReference>